<gene>
    <name evidence="3" type="ORF">GB882_11105</name>
</gene>
<comment type="caution">
    <text evidence="3">The sequence shown here is derived from an EMBL/GenBank/DDBJ whole genome shotgun (WGS) entry which is preliminary data.</text>
</comment>
<feature type="compositionally biased region" description="Basic and acidic residues" evidence="1">
    <location>
        <begin position="136"/>
        <end position="146"/>
    </location>
</feature>
<sequence>MRDGEIIEVRGGDGGPPYRVRWSDGREGIIYPGASAEVRAQHGAEAPSGVPADVQGRLVREWDIRVSIYAFGDDTTTAKVAVVAGEAGMSAAGESRRSSRDPAVPRIGDKVAVARALHHLADELLTGAAEDVEGSTGEHDVTISPR</sequence>
<evidence type="ECO:0000256" key="1">
    <source>
        <dbReference type="SAM" id="MobiDB-lite"/>
    </source>
</evidence>
<name>A0A7J9UX65_9MICO</name>
<dbReference type="InterPro" id="IPR038070">
    <property type="entry name" value="Rv2632c-like_sf"/>
</dbReference>
<dbReference type="Proteomes" id="UP000429644">
    <property type="component" value="Unassembled WGS sequence"/>
</dbReference>
<keyword evidence="4" id="KW-1185">Reference proteome</keyword>
<evidence type="ECO:0000313" key="3">
    <source>
        <dbReference type="EMBL" id="MPV89216.1"/>
    </source>
</evidence>
<feature type="domain" description="DUF1918" evidence="2">
    <location>
        <begin position="2"/>
        <end position="38"/>
    </location>
</feature>
<protein>
    <submittedName>
        <fullName evidence="3">DUF1876 domain-containing protein</fullName>
    </submittedName>
</protein>
<dbReference type="InterPro" id="IPR015057">
    <property type="entry name" value="Rv2632c-like"/>
</dbReference>
<evidence type="ECO:0000259" key="2">
    <source>
        <dbReference type="Pfam" id="PF08940"/>
    </source>
</evidence>
<dbReference type="Pfam" id="PF08940">
    <property type="entry name" value="DUF1918"/>
    <property type="match status" value="1"/>
</dbReference>
<feature type="region of interest" description="Disordered" evidence="1">
    <location>
        <begin position="127"/>
        <end position="146"/>
    </location>
</feature>
<organism evidence="3 4">
    <name type="scientific">Georgenia ruanii</name>
    <dbReference type="NCBI Taxonomy" id="348442"/>
    <lineage>
        <taxon>Bacteria</taxon>
        <taxon>Bacillati</taxon>
        <taxon>Actinomycetota</taxon>
        <taxon>Actinomycetes</taxon>
        <taxon>Micrococcales</taxon>
        <taxon>Bogoriellaceae</taxon>
        <taxon>Georgenia</taxon>
    </lineage>
</organism>
<dbReference type="Gene3D" id="3.30.160.240">
    <property type="entry name" value="Rv1738"/>
    <property type="match status" value="1"/>
</dbReference>
<dbReference type="SUPFAM" id="SSF50118">
    <property type="entry name" value="Cell growth inhibitor/plasmid maintenance toxic component"/>
    <property type="match status" value="1"/>
</dbReference>
<dbReference type="EMBL" id="WHPD01002395">
    <property type="protein sequence ID" value="MPV89216.1"/>
    <property type="molecule type" value="Genomic_DNA"/>
</dbReference>
<evidence type="ECO:0000313" key="4">
    <source>
        <dbReference type="Proteomes" id="UP000429644"/>
    </source>
</evidence>
<dbReference type="Pfam" id="PF08962">
    <property type="entry name" value="Rv2632c-like"/>
    <property type="match status" value="1"/>
</dbReference>
<dbReference type="InterPro" id="IPR015035">
    <property type="entry name" value="DUF1918"/>
</dbReference>
<dbReference type="AlphaFoldDB" id="A0A7J9UX65"/>
<reference evidence="3 4" key="1">
    <citation type="submission" date="2019-10" db="EMBL/GenBank/DDBJ databases">
        <title>Georgenia wutianyii sp. nov. and Georgenia yuyongxinii sp. nov. isolated from plateau pika (Ochotona curzoniae) in the Qinghai-Tibet plateau of China.</title>
        <authorList>
            <person name="Tian Z."/>
        </authorList>
    </citation>
    <scope>NUCLEOTIDE SEQUENCE [LARGE SCALE GENOMIC DNA]</scope>
    <source>
        <strain evidence="3 4">JCM 15130</strain>
    </source>
</reference>
<accession>A0A7J9UX65</accession>
<dbReference type="Gene3D" id="2.30.30.440">
    <property type="entry name" value="Domain of unknown function DUF1918"/>
    <property type="match status" value="1"/>
</dbReference>
<proteinExistence type="predicted"/>
<dbReference type="SUPFAM" id="SSF143212">
    <property type="entry name" value="Rv2632c-like"/>
    <property type="match status" value="1"/>
</dbReference>